<evidence type="ECO:0000313" key="2">
    <source>
        <dbReference type="Proteomes" id="UP000004508"/>
    </source>
</evidence>
<protein>
    <submittedName>
        <fullName evidence="1">Uncharacterized protein</fullName>
    </submittedName>
</protein>
<proteinExistence type="predicted"/>
<dbReference type="Proteomes" id="UP000004508">
    <property type="component" value="Unassembled WGS sequence"/>
</dbReference>
<dbReference type="InParanoid" id="D6TGE2"/>
<accession>D6TGE2</accession>
<reference evidence="1 2" key="1">
    <citation type="journal article" date="2011" name="Stand. Genomic Sci.">
        <title>Non-contiguous finished genome sequence and contextual data of the filamentous soil bacterium Ktedonobacter racemifer type strain (SOSP1-21).</title>
        <authorList>
            <person name="Chang Y.J."/>
            <person name="Land M."/>
            <person name="Hauser L."/>
            <person name="Chertkov O."/>
            <person name="Del Rio T.G."/>
            <person name="Nolan M."/>
            <person name="Copeland A."/>
            <person name="Tice H."/>
            <person name="Cheng J.F."/>
            <person name="Lucas S."/>
            <person name="Han C."/>
            <person name="Goodwin L."/>
            <person name="Pitluck S."/>
            <person name="Ivanova N."/>
            <person name="Ovchinikova G."/>
            <person name="Pati A."/>
            <person name="Chen A."/>
            <person name="Palaniappan K."/>
            <person name="Mavromatis K."/>
            <person name="Liolios K."/>
            <person name="Brettin T."/>
            <person name="Fiebig A."/>
            <person name="Rohde M."/>
            <person name="Abt B."/>
            <person name="Goker M."/>
            <person name="Detter J.C."/>
            <person name="Woyke T."/>
            <person name="Bristow J."/>
            <person name="Eisen J.A."/>
            <person name="Markowitz V."/>
            <person name="Hugenholtz P."/>
            <person name="Kyrpides N.C."/>
            <person name="Klenk H.P."/>
            <person name="Lapidus A."/>
        </authorList>
    </citation>
    <scope>NUCLEOTIDE SEQUENCE [LARGE SCALE GENOMIC DNA]</scope>
    <source>
        <strain evidence="2">DSM 44963</strain>
    </source>
</reference>
<sequence length="82" mass="9961">MLKFESRQSTSQSDFFLTCFHQQYCDGDREEPLLFFIPILFCYTIVKDEQDFWPIARAEPTENRFHKCHLKIFTNIYIETEL</sequence>
<name>D6TGE2_KTERA</name>
<comment type="caution">
    <text evidence="1">The sequence shown here is derived from an EMBL/GenBank/DDBJ whole genome shotgun (WGS) entry which is preliminary data.</text>
</comment>
<organism evidence="1 2">
    <name type="scientific">Ktedonobacter racemifer DSM 44963</name>
    <dbReference type="NCBI Taxonomy" id="485913"/>
    <lineage>
        <taxon>Bacteria</taxon>
        <taxon>Bacillati</taxon>
        <taxon>Chloroflexota</taxon>
        <taxon>Ktedonobacteria</taxon>
        <taxon>Ktedonobacterales</taxon>
        <taxon>Ktedonobacteraceae</taxon>
        <taxon>Ktedonobacter</taxon>
    </lineage>
</organism>
<evidence type="ECO:0000313" key="1">
    <source>
        <dbReference type="EMBL" id="EFH90654.1"/>
    </source>
</evidence>
<gene>
    <name evidence="1" type="ORF">Krac_12281</name>
</gene>
<dbReference type="AlphaFoldDB" id="D6TGE2"/>
<dbReference type="EMBL" id="ADVG01000001">
    <property type="protein sequence ID" value="EFH90654.1"/>
    <property type="molecule type" value="Genomic_DNA"/>
</dbReference>
<keyword evidence="2" id="KW-1185">Reference proteome</keyword>